<dbReference type="PROSITE" id="PS50851">
    <property type="entry name" value="CHEW"/>
    <property type="match status" value="1"/>
</dbReference>
<dbReference type="RefSeq" id="WP_224608692.1">
    <property type="nucleotide sequence ID" value="NZ_JAIQXV010000009.1"/>
</dbReference>
<dbReference type="Pfam" id="PF01584">
    <property type="entry name" value="CheW"/>
    <property type="match status" value="1"/>
</dbReference>
<proteinExistence type="predicted"/>
<name>A0ABW1ZMC7_9DEIO</name>
<dbReference type="Proteomes" id="UP001596317">
    <property type="component" value="Unassembled WGS sequence"/>
</dbReference>
<dbReference type="Gene3D" id="2.40.50.180">
    <property type="entry name" value="CheA-289, Domain 4"/>
    <property type="match status" value="1"/>
</dbReference>
<evidence type="ECO:0000313" key="2">
    <source>
        <dbReference type="EMBL" id="MFC6662079.1"/>
    </source>
</evidence>
<feature type="domain" description="CheW-like" evidence="1">
    <location>
        <begin position="1"/>
        <end position="130"/>
    </location>
</feature>
<dbReference type="Gene3D" id="2.30.30.40">
    <property type="entry name" value="SH3 Domains"/>
    <property type="match status" value="1"/>
</dbReference>
<keyword evidence="3" id="KW-1185">Reference proteome</keyword>
<comment type="caution">
    <text evidence="2">The sequence shown here is derived from an EMBL/GenBank/DDBJ whole genome shotgun (WGS) entry which is preliminary data.</text>
</comment>
<sequence length="130" mass="13486">MMGALLVRVQAERFALPLSGEQAIAELGPVSPLPHGEPLLRGLTTLQGRAVPLLDLSALLGTPSPDGAEPRLMVLTTLEGDRVALLVHEVYGVTSLPTPPPSTALLIEMPGGPLLNTATLAREVRASLGS</sequence>
<gene>
    <name evidence="2" type="ORF">ACFP90_18430</name>
</gene>
<dbReference type="InterPro" id="IPR036061">
    <property type="entry name" value="CheW-like_dom_sf"/>
</dbReference>
<accession>A0ABW1ZMC7</accession>
<reference evidence="3" key="1">
    <citation type="journal article" date="2019" name="Int. J. Syst. Evol. Microbiol.">
        <title>The Global Catalogue of Microorganisms (GCM) 10K type strain sequencing project: providing services to taxonomists for standard genome sequencing and annotation.</title>
        <authorList>
            <consortium name="The Broad Institute Genomics Platform"/>
            <consortium name="The Broad Institute Genome Sequencing Center for Infectious Disease"/>
            <person name="Wu L."/>
            <person name="Ma J."/>
        </authorList>
    </citation>
    <scope>NUCLEOTIDE SEQUENCE [LARGE SCALE GENOMIC DNA]</scope>
    <source>
        <strain evidence="3">CCUG 63830</strain>
    </source>
</reference>
<dbReference type="InterPro" id="IPR002545">
    <property type="entry name" value="CheW-lke_dom"/>
</dbReference>
<evidence type="ECO:0000313" key="3">
    <source>
        <dbReference type="Proteomes" id="UP001596317"/>
    </source>
</evidence>
<protein>
    <submittedName>
        <fullName evidence="2">Chemotaxis protein CheW</fullName>
    </submittedName>
</protein>
<evidence type="ECO:0000259" key="1">
    <source>
        <dbReference type="PROSITE" id="PS50851"/>
    </source>
</evidence>
<dbReference type="SUPFAM" id="SSF50341">
    <property type="entry name" value="CheW-like"/>
    <property type="match status" value="1"/>
</dbReference>
<dbReference type="EMBL" id="JBHSWB010000001">
    <property type="protein sequence ID" value="MFC6662079.1"/>
    <property type="molecule type" value="Genomic_DNA"/>
</dbReference>
<organism evidence="2 3">
    <name type="scientific">Deinococcus multiflagellatus</name>
    <dbReference type="NCBI Taxonomy" id="1656887"/>
    <lineage>
        <taxon>Bacteria</taxon>
        <taxon>Thermotogati</taxon>
        <taxon>Deinococcota</taxon>
        <taxon>Deinococci</taxon>
        <taxon>Deinococcales</taxon>
        <taxon>Deinococcaceae</taxon>
        <taxon>Deinococcus</taxon>
    </lineage>
</organism>
<dbReference type="SMART" id="SM00260">
    <property type="entry name" value="CheW"/>
    <property type="match status" value="1"/>
</dbReference>